<organism evidence="2 3">
    <name type="scientific">Paralimibaculum aggregatum</name>
    <dbReference type="NCBI Taxonomy" id="3036245"/>
    <lineage>
        <taxon>Bacteria</taxon>
        <taxon>Pseudomonadati</taxon>
        <taxon>Pseudomonadota</taxon>
        <taxon>Alphaproteobacteria</taxon>
        <taxon>Rhodobacterales</taxon>
        <taxon>Paracoccaceae</taxon>
        <taxon>Paralimibaculum</taxon>
    </lineage>
</organism>
<sequence length="72" mass="6909">MGVSRRVPLPEPPRRLSSGAAAFVGGLRAGPAAAELLMGAFGVTYGGAVGVSGETSGVARPDSVAGSGRAGL</sequence>
<protein>
    <submittedName>
        <fullName evidence="2">Uncharacterized protein</fullName>
    </submittedName>
</protein>
<proteinExistence type="predicted"/>
<evidence type="ECO:0000256" key="1">
    <source>
        <dbReference type="SAM" id="MobiDB-lite"/>
    </source>
</evidence>
<keyword evidence="3" id="KW-1185">Reference proteome</keyword>
<evidence type="ECO:0000313" key="3">
    <source>
        <dbReference type="Proteomes" id="UP001239909"/>
    </source>
</evidence>
<reference evidence="2 3" key="1">
    <citation type="submission" date="2023-04" db="EMBL/GenBank/DDBJ databases">
        <title>Marinoamorphus aggregata gen. nov., sp. Nov., isolate from tissue of brittle star Ophioplocus japonicus.</title>
        <authorList>
            <person name="Kawano K."/>
            <person name="Sawayama S."/>
            <person name="Nakagawa S."/>
        </authorList>
    </citation>
    <scope>NUCLEOTIDE SEQUENCE [LARGE SCALE GENOMIC DNA]</scope>
    <source>
        <strain evidence="2 3">NKW23</strain>
    </source>
</reference>
<dbReference type="EMBL" id="BSYI01000073">
    <property type="protein sequence ID" value="GMG85534.1"/>
    <property type="molecule type" value="Genomic_DNA"/>
</dbReference>
<gene>
    <name evidence="2" type="ORF">LNKW23_47570</name>
</gene>
<dbReference type="Proteomes" id="UP001239909">
    <property type="component" value="Unassembled WGS sequence"/>
</dbReference>
<feature type="region of interest" description="Disordered" evidence="1">
    <location>
        <begin position="52"/>
        <end position="72"/>
    </location>
</feature>
<accession>A0ABQ6LTX9</accession>
<name>A0ABQ6LTX9_9RHOB</name>
<evidence type="ECO:0000313" key="2">
    <source>
        <dbReference type="EMBL" id="GMG85534.1"/>
    </source>
</evidence>
<comment type="caution">
    <text evidence="2">The sequence shown here is derived from an EMBL/GenBank/DDBJ whole genome shotgun (WGS) entry which is preliminary data.</text>
</comment>